<dbReference type="PANTHER" id="PTHR43775">
    <property type="entry name" value="FATTY ACID SYNTHASE"/>
    <property type="match status" value="1"/>
</dbReference>
<evidence type="ECO:0000259" key="4">
    <source>
        <dbReference type="PROSITE" id="PS52004"/>
    </source>
</evidence>
<gene>
    <name evidence="5" type="ORF">ADL28_22480</name>
</gene>
<keyword evidence="1" id="KW-0596">Phosphopantetheine</keyword>
<dbReference type="InterPro" id="IPR014030">
    <property type="entry name" value="Ketoacyl_synth_N"/>
</dbReference>
<comment type="similarity">
    <text evidence="3">Belongs to the thiolase-like superfamily. Beta-ketoacyl-ACP synthases family.</text>
</comment>
<dbReference type="InterPro" id="IPR014031">
    <property type="entry name" value="Ketoacyl_synth_C"/>
</dbReference>
<dbReference type="GO" id="GO:0004312">
    <property type="term" value="F:fatty acid synthase activity"/>
    <property type="evidence" value="ECO:0007669"/>
    <property type="project" value="TreeGrafter"/>
</dbReference>
<reference evidence="6" key="1">
    <citation type="submission" date="2015-10" db="EMBL/GenBank/DDBJ databases">
        <authorList>
            <person name="Ju K.-S."/>
            <person name="Doroghazi J.R."/>
            <person name="Metcalf W.W."/>
        </authorList>
    </citation>
    <scope>NUCLEOTIDE SEQUENCE [LARGE SCALE GENOMIC DNA]</scope>
    <source>
        <strain evidence="6">NRRL F-8817</strain>
    </source>
</reference>
<dbReference type="InterPro" id="IPR020841">
    <property type="entry name" value="PKS_Beta-ketoAc_synthase_dom"/>
</dbReference>
<accession>A0A0X3WCZ0</accession>
<sequence length="116" mass="11556">MSPTGRCHSFGAGADGFVRADGCGGLVLKTLVQAQRDGDKIHAVIRGSAINQDGASNGLTAPNGPAQEAAIRAALADAGVRPEQVGQVEAHGSGTPLGDPIEFAALAATLWSNGPV</sequence>
<proteinExistence type="inferred from homology"/>
<evidence type="ECO:0000313" key="6">
    <source>
        <dbReference type="Proteomes" id="UP000053413"/>
    </source>
</evidence>
<dbReference type="Pfam" id="PF00109">
    <property type="entry name" value="ketoacyl-synt"/>
    <property type="match status" value="1"/>
</dbReference>
<keyword evidence="2" id="KW-0597">Phosphoprotein</keyword>
<dbReference type="GO" id="GO:0006633">
    <property type="term" value="P:fatty acid biosynthetic process"/>
    <property type="evidence" value="ECO:0007669"/>
    <property type="project" value="TreeGrafter"/>
</dbReference>
<dbReference type="EMBL" id="LLZJ01000288">
    <property type="protein sequence ID" value="KUL54809.1"/>
    <property type="molecule type" value="Genomic_DNA"/>
</dbReference>
<evidence type="ECO:0000256" key="2">
    <source>
        <dbReference type="ARBA" id="ARBA00022553"/>
    </source>
</evidence>
<evidence type="ECO:0000256" key="1">
    <source>
        <dbReference type="ARBA" id="ARBA00022450"/>
    </source>
</evidence>
<dbReference type="Gene3D" id="3.40.47.10">
    <property type="match status" value="1"/>
</dbReference>
<evidence type="ECO:0000256" key="3">
    <source>
        <dbReference type="RuleBase" id="RU003694"/>
    </source>
</evidence>
<dbReference type="Proteomes" id="UP000053413">
    <property type="component" value="Unassembled WGS sequence"/>
</dbReference>
<dbReference type="InterPro" id="IPR050091">
    <property type="entry name" value="PKS_NRPS_Biosynth_Enz"/>
</dbReference>
<protein>
    <recommendedName>
        <fullName evidence="4">Ketosynthase family 3 (KS3) domain-containing protein</fullName>
    </recommendedName>
</protein>
<name>A0A0X3WCZ0_STRVO</name>
<evidence type="ECO:0000313" key="5">
    <source>
        <dbReference type="EMBL" id="KUL54809.1"/>
    </source>
</evidence>
<dbReference type="SUPFAM" id="SSF53901">
    <property type="entry name" value="Thiolase-like"/>
    <property type="match status" value="1"/>
</dbReference>
<dbReference type="AlphaFoldDB" id="A0A0X3WCZ0"/>
<dbReference type="PANTHER" id="PTHR43775:SF37">
    <property type="entry name" value="SI:DKEY-61P9.11"/>
    <property type="match status" value="1"/>
</dbReference>
<comment type="caution">
    <text evidence="5">The sequence shown here is derived from an EMBL/GenBank/DDBJ whole genome shotgun (WGS) entry which is preliminary data.</text>
</comment>
<dbReference type="SMART" id="SM00825">
    <property type="entry name" value="PKS_KS"/>
    <property type="match status" value="1"/>
</dbReference>
<feature type="domain" description="Ketosynthase family 3 (KS3)" evidence="4">
    <location>
        <begin position="1"/>
        <end position="116"/>
    </location>
</feature>
<organism evidence="5 6">
    <name type="scientific">Streptomyces violaceusniger</name>
    <dbReference type="NCBI Taxonomy" id="68280"/>
    <lineage>
        <taxon>Bacteria</taxon>
        <taxon>Bacillati</taxon>
        <taxon>Actinomycetota</taxon>
        <taxon>Actinomycetes</taxon>
        <taxon>Kitasatosporales</taxon>
        <taxon>Streptomycetaceae</taxon>
        <taxon>Streptomyces</taxon>
        <taxon>Streptomyces violaceusniger group</taxon>
    </lineage>
</organism>
<dbReference type="Pfam" id="PF02801">
    <property type="entry name" value="Ketoacyl-synt_C"/>
    <property type="match status" value="1"/>
</dbReference>
<dbReference type="PROSITE" id="PS52004">
    <property type="entry name" value="KS3_2"/>
    <property type="match status" value="1"/>
</dbReference>
<keyword evidence="3" id="KW-0808">Transferase</keyword>
<dbReference type="InterPro" id="IPR016039">
    <property type="entry name" value="Thiolase-like"/>
</dbReference>